<dbReference type="AlphaFoldDB" id="A0A080N623"/>
<keyword evidence="4" id="KW-1185">Reference proteome</keyword>
<name>A0A080N623_9BIFI</name>
<evidence type="ECO:0000313" key="4">
    <source>
        <dbReference type="Proteomes" id="UP000028730"/>
    </source>
</evidence>
<feature type="compositionally biased region" description="Basic and acidic residues" evidence="1">
    <location>
        <begin position="19"/>
        <end position="43"/>
    </location>
</feature>
<accession>A0A080N623</accession>
<keyword evidence="2" id="KW-1133">Transmembrane helix</keyword>
<feature type="transmembrane region" description="Helical" evidence="2">
    <location>
        <begin position="140"/>
        <end position="159"/>
    </location>
</feature>
<dbReference type="eggNOG" id="ENOG5031E4N">
    <property type="taxonomic scope" value="Bacteria"/>
</dbReference>
<sequence length="202" mass="22685">MTSLKNTSDSDREEDGPSDNERAKEASSHPERRDGSGDGRDADWNEAWEQFTAEHKDDFDRISHSHNAKCFERRARKHHTQPLLSVDDLSRSSFTRDHSSNHGPRDFEGTSWLDVDDVMDSHDDFIPPDPKVEDFSTSKLVFWLLLIIGTLGVIASVLFSRYVAPLATIFGLCALVGATGLIIRHRGFTETRQDATDDGARV</sequence>
<feature type="transmembrane region" description="Helical" evidence="2">
    <location>
        <begin position="165"/>
        <end position="183"/>
    </location>
</feature>
<protein>
    <recommendedName>
        <fullName evidence="5">Membrane associated protein</fullName>
    </recommendedName>
</protein>
<dbReference type="OrthoDB" id="3232424at2"/>
<organism evidence="3 4">
    <name type="scientific">Bifidobacterium bombi DSM 19703</name>
    <dbReference type="NCBI Taxonomy" id="1341695"/>
    <lineage>
        <taxon>Bacteria</taxon>
        <taxon>Bacillati</taxon>
        <taxon>Actinomycetota</taxon>
        <taxon>Actinomycetes</taxon>
        <taxon>Bifidobacteriales</taxon>
        <taxon>Bifidobacteriaceae</taxon>
        <taxon>Bifidobacterium</taxon>
    </lineage>
</organism>
<reference evidence="3 4" key="1">
    <citation type="journal article" date="2014" name="Appl. Environ. Microbiol.">
        <title>Genomic encyclopedia of type strains of the genus Bifidobacterium.</title>
        <authorList>
            <person name="Milani C."/>
            <person name="Lugli G.A."/>
            <person name="Duranti S."/>
            <person name="Turroni F."/>
            <person name="Bottacini F."/>
            <person name="Mangifesta M."/>
            <person name="Sanchez B."/>
            <person name="Viappiani A."/>
            <person name="Mancabelli L."/>
            <person name="Taminiau B."/>
            <person name="Delcenserie V."/>
            <person name="Barrangou R."/>
            <person name="Margolles A."/>
            <person name="van Sinderen D."/>
            <person name="Ventura M."/>
        </authorList>
    </citation>
    <scope>NUCLEOTIDE SEQUENCE [LARGE SCALE GENOMIC DNA]</scope>
    <source>
        <strain evidence="3 4">DSM 19703</strain>
    </source>
</reference>
<keyword evidence="2" id="KW-0472">Membrane</keyword>
<dbReference type="RefSeq" id="WP_044086720.1">
    <property type="nucleotide sequence ID" value="NZ_ATLK01000001.1"/>
</dbReference>
<evidence type="ECO:0000313" key="3">
    <source>
        <dbReference type="EMBL" id="KFF31209.1"/>
    </source>
</evidence>
<comment type="caution">
    <text evidence="3">The sequence shown here is derived from an EMBL/GenBank/DDBJ whole genome shotgun (WGS) entry which is preliminary data.</text>
</comment>
<evidence type="ECO:0000256" key="2">
    <source>
        <dbReference type="SAM" id="Phobius"/>
    </source>
</evidence>
<proteinExistence type="predicted"/>
<keyword evidence="2" id="KW-0812">Transmembrane</keyword>
<feature type="region of interest" description="Disordered" evidence="1">
    <location>
        <begin position="1"/>
        <end position="47"/>
    </location>
</feature>
<evidence type="ECO:0000256" key="1">
    <source>
        <dbReference type="SAM" id="MobiDB-lite"/>
    </source>
</evidence>
<dbReference type="EMBL" id="ATLK01000001">
    <property type="protein sequence ID" value="KFF31209.1"/>
    <property type="molecule type" value="Genomic_DNA"/>
</dbReference>
<dbReference type="Proteomes" id="UP000028730">
    <property type="component" value="Unassembled WGS sequence"/>
</dbReference>
<gene>
    <name evidence="3" type="ORF">BBOMB_0546</name>
</gene>
<evidence type="ECO:0008006" key="5">
    <source>
        <dbReference type="Google" id="ProtNLM"/>
    </source>
</evidence>